<proteinExistence type="predicted"/>
<feature type="transmembrane region" description="Helical" evidence="1">
    <location>
        <begin position="152"/>
        <end position="176"/>
    </location>
</feature>
<evidence type="ECO:0000256" key="1">
    <source>
        <dbReference type="SAM" id="Phobius"/>
    </source>
</evidence>
<sequence>MFFISSFTAVISMKDVFDAFIYFNGPGGALAFYTAPATERGWTHWIPGVEDTLQVIIGDALLIYRCYILYNRNYRAIVVPAVTWMAMITMSVTSAIKESTIGAVNNDSILPLPDNDPPLDLPDEHLIVRRLLTVEFRPSVRDGIQPNILTRVAVVFFETGLIYTLSIMVSLGVYVTGSNLEYVATLAIIHIIPITCNLLLIRVESVQRAESPTTRLWNEPYNSKAAEEYVQYHGLRQSSYLLQQGKVCDSCF</sequence>
<dbReference type="OrthoDB" id="3357408at2759"/>
<keyword evidence="1" id="KW-0472">Membrane</keyword>
<evidence type="ECO:0000313" key="2">
    <source>
        <dbReference type="EMBL" id="KAF7374842.1"/>
    </source>
</evidence>
<evidence type="ECO:0000313" key="3">
    <source>
        <dbReference type="Proteomes" id="UP000623467"/>
    </source>
</evidence>
<keyword evidence="1" id="KW-1133">Transmembrane helix</keyword>
<keyword evidence="1" id="KW-0812">Transmembrane</keyword>
<dbReference type="AlphaFoldDB" id="A0A8H6ZCF5"/>
<comment type="caution">
    <text evidence="2">The sequence shown here is derived from an EMBL/GenBank/DDBJ whole genome shotgun (WGS) entry which is preliminary data.</text>
</comment>
<keyword evidence="3" id="KW-1185">Reference proteome</keyword>
<feature type="transmembrane region" description="Helical" evidence="1">
    <location>
        <begin position="182"/>
        <end position="201"/>
    </location>
</feature>
<reference evidence="2" key="1">
    <citation type="submission" date="2020-05" db="EMBL/GenBank/DDBJ databases">
        <title>Mycena genomes resolve the evolution of fungal bioluminescence.</title>
        <authorList>
            <person name="Tsai I.J."/>
        </authorList>
    </citation>
    <scope>NUCLEOTIDE SEQUENCE</scope>
    <source>
        <strain evidence="2">160909Yilan</strain>
    </source>
</reference>
<protein>
    <submittedName>
        <fullName evidence="2">Uncharacterized protein</fullName>
    </submittedName>
</protein>
<dbReference type="EMBL" id="JACAZH010000002">
    <property type="protein sequence ID" value="KAF7374842.1"/>
    <property type="molecule type" value="Genomic_DNA"/>
</dbReference>
<gene>
    <name evidence="2" type="ORF">MSAN_00370200</name>
</gene>
<name>A0A8H6ZCF5_9AGAR</name>
<accession>A0A8H6ZCF5</accession>
<dbReference type="Proteomes" id="UP000623467">
    <property type="component" value="Unassembled WGS sequence"/>
</dbReference>
<organism evidence="2 3">
    <name type="scientific">Mycena sanguinolenta</name>
    <dbReference type="NCBI Taxonomy" id="230812"/>
    <lineage>
        <taxon>Eukaryota</taxon>
        <taxon>Fungi</taxon>
        <taxon>Dikarya</taxon>
        <taxon>Basidiomycota</taxon>
        <taxon>Agaricomycotina</taxon>
        <taxon>Agaricomycetes</taxon>
        <taxon>Agaricomycetidae</taxon>
        <taxon>Agaricales</taxon>
        <taxon>Marasmiineae</taxon>
        <taxon>Mycenaceae</taxon>
        <taxon>Mycena</taxon>
    </lineage>
</organism>